<evidence type="ECO:0000256" key="8">
    <source>
        <dbReference type="ARBA" id="ARBA00023136"/>
    </source>
</evidence>
<dbReference type="CDD" id="cd03508">
    <property type="entry name" value="Delta4-sphingolipid-FADS-like"/>
    <property type="match status" value="1"/>
</dbReference>
<dbReference type="AlphaFoldDB" id="A0A2C9JV49"/>
<evidence type="ECO:0000313" key="13">
    <source>
        <dbReference type="Proteomes" id="UP000076420"/>
    </source>
</evidence>
<sequence length="411" mass="47048">MNMSTITKMNGHANGMNGIKSDNNHVTKTANGKGQLAKAANGNHILAKTANGNHSAKTANGNHNAPKKDIRKILKIPDDPFKWFNSFITLKTKIENDEDYCMYTGEPHTGRRQEILDKHPEIKSLMGPDIWIVVPTSICVISQFILCWLLKDASWPFLMFMAYCIGGVFNHSLGSAIHEIGHNLAFGHGRLAWMNRVLSLWCNLPIGVPMAITYKKYHADHHRYLGEEYQDVDIPTRLESWLFKRPVTKMIWLIFHPILHSIRPFYKSPKPLTGWETINTIVQFAYDILIFQLFGIKPVVYMVAGTLMALGLHPLAGHFISEHYLFTAGQATHSYYGPLNFILYNVGYHNEHHDFPYIAYTRLPELKRIAPEYYDNLPYHSSWIKVVWDFIFDDNMGPHAHGVGFVKKEML</sequence>
<evidence type="ECO:0000259" key="11">
    <source>
        <dbReference type="SMART" id="SM01269"/>
    </source>
</evidence>
<dbReference type="SMART" id="SM01269">
    <property type="entry name" value="Lipid_DES"/>
    <property type="match status" value="1"/>
</dbReference>
<dbReference type="VEuPathDB" id="VectorBase:BGLAX_042042"/>
<dbReference type="GO" id="GO:0046513">
    <property type="term" value="P:ceramide biosynthetic process"/>
    <property type="evidence" value="ECO:0007669"/>
    <property type="project" value="TreeGrafter"/>
</dbReference>
<name>A0A2C9JV49_BIOGL</name>
<feature type="transmembrane region" description="Helical" evidence="10">
    <location>
        <begin position="197"/>
        <end position="214"/>
    </location>
</feature>
<dbReference type="InterPro" id="IPR005804">
    <property type="entry name" value="FA_desaturase_dom"/>
</dbReference>
<proteinExistence type="inferred from homology"/>
<evidence type="ECO:0000256" key="5">
    <source>
        <dbReference type="ARBA" id="ARBA00022989"/>
    </source>
</evidence>
<dbReference type="Pfam" id="PF08557">
    <property type="entry name" value="Lipid_DES"/>
    <property type="match status" value="1"/>
</dbReference>
<evidence type="ECO:0000256" key="6">
    <source>
        <dbReference type="ARBA" id="ARBA00023002"/>
    </source>
</evidence>
<keyword evidence="4 10" id="KW-0812">Transmembrane</keyword>
<dbReference type="EnsemblMetazoa" id="BGLB008516-RD">
    <property type="protein sequence ID" value="BGLB008516-PD"/>
    <property type="gene ID" value="BGLB008516"/>
</dbReference>
<evidence type="ECO:0000256" key="1">
    <source>
        <dbReference type="ARBA" id="ARBA00004141"/>
    </source>
</evidence>
<keyword evidence="6" id="KW-0560">Oxidoreductase</keyword>
<accession>A0A2C9JV49</accession>
<protein>
    <recommendedName>
        <fullName evidence="3">sphingolipid 4-desaturase</fullName>
        <ecNumber evidence="3">1.14.19.17</ecNumber>
    </recommendedName>
</protein>
<evidence type="ECO:0000256" key="10">
    <source>
        <dbReference type="SAM" id="Phobius"/>
    </source>
</evidence>
<evidence type="ECO:0000256" key="9">
    <source>
        <dbReference type="SAM" id="MobiDB-lite"/>
    </source>
</evidence>
<gene>
    <name evidence="12" type="primary">106069456</name>
</gene>
<dbReference type="Proteomes" id="UP000076420">
    <property type="component" value="Unassembled WGS sequence"/>
</dbReference>
<keyword evidence="8 10" id="KW-0472">Membrane</keyword>
<dbReference type="OrthoDB" id="200948at2759"/>
<dbReference type="KEGG" id="bgt:106069456"/>
<evidence type="ECO:0000313" key="12">
    <source>
        <dbReference type="EnsemblMetazoa" id="BGLB008516-PD"/>
    </source>
</evidence>
<dbReference type="PANTHER" id="PTHR12879:SF8">
    <property type="entry name" value="SPHINGOLIPID DELTA(4)-DESATURASE DES1"/>
    <property type="match status" value="1"/>
</dbReference>
<dbReference type="EC" id="1.14.19.17" evidence="3"/>
<evidence type="ECO:0000256" key="7">
    <source>
        <dbReference type="ARBA" id="ARBA00023098"/>
    </source>
</evidence>
<comment type="similarity">
    <text evidence="2">Belongs to the fatty acid desaturase type 1 family. DEGS subfamily.</text>
</comment>
<feature type="domain" description="Sphingolipid delta4-desaturase N-terminal" evidence="11">
    <location>
        <begin position="95"/>
        <end position="132"/>
    </location>
</feature>
<organism evidence="12 13">
    <name type="scientific">Biomphalaria glabrata</name>
    <name type="common">Bloodfluke planorb</name>
    <name type="synonym">Freshwater snail</name>
    <dbReference type="NCBI Taxonomy" id="6526"/>
    <lineage>
        <taxon>Eukaryota</taxon>
        <taxon>Metazoa</taxon>
        <taxon>Spiralia</taxon>
        <taxon>Lophotrochozoa</taxon>
        <taxon>Mollusca</taxon>
        <taxon>Gastropoda</taxon>
        <taxon>Heterobranchia</taxon>
        <taxon>Euthyneura</taxon>
        <taxon>Panpulmonata</taxon>
        <taxon>Hygrophila</taxon>
        <taxon>Lymnaeoidea</taxon>
        <taxon>Planorbidae</taxon>
        <taxon>Biomphalaria</taxon>
    </lineage>
</organism>
<feature type="region of interest" description="Disordered" evidence="9">
    <location>
        <begin position="1"/>
        <end position="29"/>
    </location>
</feature>
<keyword evidence="5 10" id="KW-1133">Transmembrane helix</keyword>
<evidence type="ECO:0000256" key="2">
    <source>
        <dbReference type="ARBA" id="ARBA00006146"/>
    </source>
</evidence>
<evidence type="ECO:0000256" key="3">
    <source>
        <dbReference type="ARBA" id="ARBA00012021"/>
    </source>
</evidence>
<dbReference type="InterPro" id="IPR013866">
    <property type="entry name" value="Sphingolipid_d4-desaturase_N"/>
</dbReference>
<keyword evidence="7" id="KW-0443">Lipid metabolism</keyword>
<evidence type="ECO:0000256" key="4">
    <source>
        <dbReference type="ARBA" id="ARBA00022692"/>
    </source>
</evidence>
<dbReference type="InterPro" id="IPR011388">
    <property type="entry name" value="DES1/DES2"/>
</dbReference>
<feature type="transmembrane region" description="Helical" evidence="10">
    <location>
        <begin position="157"/>
        <end position="177"/>
    </location>
</feature>
<comment type="subcellular location">
    <subcellularLocation>
        <location evidence="1">Membrane</location>
        <topology evidence="1">Multi-pass membrane protein</topology>
    </subcellularLocation>
</comment>
<dbReference type="STRING" id="6526.A0A2C9JV49"/>
<dbReference type="Pfam" id="PF00487">
    <property type="entry name" value="FA_desaturase"/>
    <property type="match status" value="1"/>
</dbReference>
<dbReference type="GO" id="GO:0016020">
    <property type="term" value="C:membrane"/>
    <property type="evidence" value="ECO:0007669"/>
    <property type="project" value="UniProtKB-SubCell"/>
</dbReference>
<reference evidence="12" key="1">
    <citation type="submission" date="2020-05" db="UniProtKB">
        <authorList>
            <consortium name="EnsemblMetazoa"/>
        </authorList>
    </citation>
    <scope>IDENTIFICATION</scope>
    <source>
        <strain evidence="12">BB02</strain>
    </source>
</reference>
<dbReference type="PANTHER" id="PTHR12879">
    <property type="entry name" value="SPHINGOLIPID DELTA 4 DESATURASE/C-4 HYDROXYLASE PROTEIN DES2"/>
    <property type="match status" value="1"/>
</dbReference>
<dbReference type="VEuPathDB" id="VectorBase:BGLB008516"/>
<feature type="transmembrane region" description="Helical" evidence="10">
    <location>
        <begin position="130"/>
        <end position="150"/>
    </location>
</feature>
<feature type="compositionally biased region" description="Polar residues" evidence="9">
    <location>
        <begin position="20"/>
        <end position="29"/>
    </location>
</feature>
<dbReference type="GO" id="GO:0042284">
    <property type="term" value="F:sphingolipid delta-4 desaturase activity"/>
    <property type="evidence" value="ECO:0007669"/>
    <property type="project" value="UniProtKB-EC"/>
</dbReference>